<feature type="signal peptide" evidence="1">
    <location>
        <begin position="1"/>
        <end position="21"/>
    </location>
</feature>
<keyword evidence="2" id="KW-1185">Reference proteome</keyword>
<feature type="chain" id="PRO_5037182168" evidence="1">
    <location>
        <begin position="22"/>
        <end position="35"/>
    </location>
</feature>
<dbReference type="Proteomes" id="UP000887569">
    <property type="component" value="Unplaced"/>
</dbReference>
<evidence type="ECO:0000313" key="2">
    <source>
        <dbReference type="Proteomes" id="UP000887569"/>
    </source>
</evidence>
<organism evidence="2 3">
    <name type="scientific">Parascaris univalens</name>
    <name type="common">Nematode worm</name>
    <dbReference type="NCBI Taxonomy" id="6257"/>
    <lineage>
        <taxon>Eukaryota</taxon>
        <taxon>Metazoa</taxon>
        <taxon>Ecdysozoa</taxon>
        <taxon>Nematoda</taxon>
        <taxon>Chromadorea</taxon>
        <taxon>Rhabditida</taxon>
        <taxon>Spirurina</taxon>
        <taxon>Ascaridomorpha</taxon>
        <taxon>Ascaridoidea</taxon>
        <taxon>Ascarididae</taxon>
        <taxon>Parascaris</taxon>
    </lineage>
</organism>
<dbReference type="AlphaFoldDB" id="A0A914ZLG6"/>
<evidence type="ECO:0000256" key="1">
    <source>
        <dbReference type="SAM" id="SignalP"/>
    </source>
</evidence>
<reference evidence="3" key="1">
    <citation type="submission" date="2022-11" db="UniProtKB">
        <authorList>
            <consortium name="WormBaseParasite"/>
        </authorList>
    </citation>
    <scope>IDENTIFICATION</scope>
</reference>
<protein>
    <submittedName>
        <fullName evidence="3">Uncharacterized protein</fullName>
    </submittedName>
</protein>
<proteinExistence type="predicted"/>
<name>A0A914ZLG6_PARUN</name>
<sequence length="35" mass="4090">PIKLYGTLTLWLILWLQTTGGELPSFTEFEQIENH</sequence>
<keyword evidence="1" id="KW-0732">Signal</keyword>
<dbReference type="WBParaSite" id="PgB03_g021_t01">
    <property type="protein sequence ID" value="PgB03_g021_t01"/>
    <property type="gene ID" value="PgB03_g021"/>
</dbReference>
<evidence type="ECO:0000313" key="3">
    <source>
        <dbReference type="WBParaSite" id="PgB03_g021_t01"/>
    </source>
</evidence>
<accession>A0A914ZLG6</accession>